<reference evidence="2" key="1">
    <citation type="submission" date="2023-12" db="EMBL/GenBank/DDBJ databases">
        <title>Genome assembly of Anisodus tanguticus.</title>
        <authorList>
            <person name="Wang Y.-J."/>
        </authorList>
    </citation>
    <scope>NUCLEOTIDE SEQUENCE</scope>
    <source>
        <strain evidence="2">KB-2021</strain>
        <tissue evidence="2">Leaf</tissue>
    </source>
</reference>
<dbReference type="EMBL" id="JAVYJV010000005">
    <property type="protein sequence ID" value="KAK4369673.1"/>
    <property type="molecule type" value="Genomic_DNA"/>
</dbReference>
<comment type="caution">
    <text evidence="2">The sequence shown here is derived from an EMBL/GenBank/DDBJ whole genome shotgun (WGS) entry which is preliminary data.</text>
</comment>
<feature type="compositionally biased region" description="Acidic residues" evidence="1">
    <location>
        <begin position="186"/>
        <end position="203"/>
    </location>
</feature>
<evidence type="ECO:0000256" key="1">
    <source>
        <dbReference type="SAM" id="MobiDB-lite"/>
    </source>
</evidence>
<protein>
    <submittedName>
        <fullName evidence="2">Uncharacterized protein</fullName>
    </submittedName>
</protein>
<dbReference type="Proteomes" id="UP001291623">
    <property type="component" value="Unassembled WGS sequence"/>
</dbReference>
<evidence type="ECO:0000313" key="2">
    <source>
        <dbReference type="EMBL" id="KAK4369673.1"/>
    </source>
</evidence>
<evidence type="ECO:0000313" key="3">
    <source>
        <dbReference type="Proteomes" id="UP001291623"/>
    </source>
</evidence>
<feature type="region of interest" description="Disordered" evidence="1">
    <location>
        <begin position="144"/>
        <end position="203"/>
    </location>
</feature>
<gene>
    <name evidence="2" type="ORF">RND71_009148</name>
</gene>
<proteinExistence type="predicted"/>
<keyword evidence="3" id="KW-1185">Reference proteome</keyword>
<organism evidence="2 3">
    <name type="scientific">Anisodus tanguticus</name>
    <dbReference type="NCBI Taxonomy" id="243964"/>
    <lineage>
        <taxon>Eukaryota</taxon>
        <taxon>Viridiplantae</taxon>
        <taxon>Streptophyta</taxon>
        <taxon>Embryophyta</taxon>
        <taxon>Tracheophyta</taxon>
        <taxon>Spermatophyta</taxon>
        <taxon>Magnoliopsida</taxon>
        <taxon>eudicotyledons</taxon>
        <taxon>Gunneridae</taxon>
        <taxon>Pentapetalae</taxon>
        <taxon>asterids</taxon>
        <taxon>lamiids</taxon>
        <taxon>Solanales</taxon>
        <taxon>Solanaceae</taxon>
        <taxon>Solanoideae</taxon>
        <taxon>Hyoscyameae</taxon>
        <taxon>Anisodus</taxon>
    </lineage>
</organism>
<name>A0AAE1SEZ4_9SOLA</name>
<accession>A0AAE1SEZ4</accession>
<dbReference type="AlphaFoldDB" id="A0AAE1SEZ4"/>
<feature type="compositionally biased region" description="Polar residues" evidence="1">
    <location>
        <begin position="169"/>
        <end position="178"/>
    </location>
</feature>
<sequence>MFGLDDFPLLKASLMHRPLVASFVTLPKMEGNTPSFAGHLCVDKLRLQLQREMTASIRGRTDSDSGGDRDAFIAASRPLQMKIGTCEHSLAPFRGSQQQLEDIWDLKITKACKEKRDYDYDEECCASNEVYEYDYGHYNDEHKARSTHGSYGETNDPEEPYDDHHDLEGTSTYNSYSSCDEHSDEGIDLEYDDSEVSSAYDEG</sequence>